<name>A0A820R807_9BILA</name>
<keyword evidence="1" id="KW-1133">Transmembrane helix</keyword>
<keyword evidence="1" id="KW-0472">Membrane</keyword>
<organism evidence="2 3">
    <name type="scientific">Adineta steineri</name>
    <dbReference type="NCBI Taxonomy" id="433720"/>
    <lineage>
        <taxon>Eukaryota</taxon>
        <taxon>Metazoa</taxon>
        <taxon>Spiralia</taxon>
        <taxon>Gnathifera</taxon>
        <taxon>Rotifera</taxon>
        <taxon>Eurotatoria</taxon>
        <taxon>Bdelloidea</taxon>
        <taxon>Adinetida</taxon>
        <taxon>Adinetidae</taxon>
        <taxon>Adineta</taxon>
    </lineage>
</organism>
<keyword evidence="1" id="KW-0812">Transmembrane</keyword>
<feature type="non-terminal residue" evidence="2">
    <location>
        <position position="1"/>
    </location>
</feature>
<evidence type="ECO:0000313" key="2">
    <source>
        <dbReference type="EMBL" id="CAF4433101.1"/>
    </source>
</evidence>
<feature type="transmembrane region" description="Helical" evidence="1">
    <location>
        <begin position="16"/>
        <end position="38"/>
    </location>
</feature>
<accession>A0A820R807</accession>
<sequence length="111" mass="13311">MNSIDLRKKLYFNTPIILNIFYLIIFSICISWIFVWYFEKLNPGQYGIPSSWNFPFSIQYWIQHFNLNQMNLFQKKYSDETFRSSSSSSSSSKDKFDENNLIVEIDSLYKS</sequence>
<dbReference type="Proteomes" id="UP000663868">
    <property type="component" value="Unassembled WGS sequence"/>
</dbReference>
<dbReference type="EMBL" id="CAJOBB010028915">
    <property type="protein sequence ID" value="CAF4433101.1"/>
    <property type="molecule type" value="Genomic_DNA"/>
</dbReference>
<gene>
    <name evidence="2" type="ORF">KXQ929_LOCUS52905</name>
</gene>
<comment type="caution">
    <text evidence="2">The sequence shown here is derived from an EMBL/GenBank/DDBJ whole genome shotgun (WGS) entry which is preliminary data.</text>
</comment>
<evidence type="ECO:0000256" key="1">
    <source>
        <dbReference type="SAM" id="Phobius"/>
    </source>
</evidence>
<reference evidence="2" key="1">
    <citation type="submission" date="2021-02" db="EMBL/GenBank/DDBJ databases">
        <authorList>
            <person name="Nowell W R."/>
        </authorList>
    </citation>
    <scope>NUCLEOTIDE SEQUENCE</scope>
</reference>
<protein>
    <submittedName>
        <fullName evidence="2">Uncharacterized protein</fullName>
    </submittedName>
</protein>
<proteinExistence type="predicted"/>
<dbReference type="AlphaFoldDB" id="A0A820R807"/>
<evidence type="ECO:0000313" key="3">
    <source>
        <dbReference type="Proteomes" id="UP000663868"/>
    </source>
</evidence>